<keyword evidence="2" id="KW-0812">Transmembrane</keyword>
<evidence type="ECO:0000313" key="3">
    <source>
        <dbReference type="EMBL" id="SOC55428.1"/>
    </source>
</evidence>
<evidence type="ECO:0000256" key="2">
    <source>
        <dbReference type="SAM" id="Phobius"/>
    </source>
</evidence>
<name>A0A285VPB8_9MICO</name>
<feature type="compositionally biased region" description="Pro residues" evidence="1">
    <location>
        <begin position="67"/>
        <end position="79"/>
    </location>
</feature>
<dbReference type="Proteomes" id="UP000219688">
    <property type="component" value="Unassembled WGS sequence"/>
</dbReference>
<dbReference type="RefSeq" id="WP_097187995.1">
    <property type="nucleotide sequence ID" value="NZ_OBQK01000005.1"/>
</dbReference>
<dbReference type="EMBL" id="OBQK01000005">
    <property type="protein sequence ID" value="SOC55428.1"/>
    <property type="molecule type" value="Genomic_DNA"/>
</dbReference>
<dbReference type="AlphaFoldDB" id="A0A285VPB8"/>
<protein>
    <submittedName>
        <fullName evidence="3">Uncharacterized protein</fullName>
    </submittedName>
</protein>
<reference evidence="4" key="1">
    <citation type="submission" date="2017-08" db="EMBL/GenBank/DDBJ databases">
        <authorList>
            <person name="Varghese N."/>
            <person name="Submissions S."/>
        </authorList>
    </citation>
    <scope>NUCLEOTIDE SEQUENCE [LARGE SCALE GENOMIC DNA]</scope>
    <source>
        <strain evidence="4">USBA17B2</strain>
    </source>
</reference>
<feature type="region of interest" description="Disordered" evidence="1">
    <location>
        <begin position="67"/>
        <end position="91"/>
    </location>
</feature>
<proteinExistence type="predicted"/>
<keyword evidence="4" id="KW-1185">Reference proteome</keyword>
<feature type="transmembrane region" description="Helical" evidence="2">
    <location>
        <begin position="41"/>
        <end position="62"/>
    </location>
</feature>
<gene>
    <name evidence="3" type="ORF">SAMN05421879_10579</name>
</gene>
<evidence type="ECO:0000313" key="4">
    <source>
        <dbReference type="Proteomes" id="UP000219688"/>
    </source>
</evidence>
<keyword evidence="2" id="KW-1133">Transmembrane helix</keyword>
<organism evidence="3 4">
    <name type="scientific">Ornithinimicrobium cerasi</name>
    <dbReference type="NCBI Taxonomy" id="2248773"/>
    <lineage>
        <taxon>Bacteria</taxon>
        <taxon>Bacillati</taxon>
        <taxon>Actinomycetota</taxon>
        <taxon>Actinomycetes</taxon>
        <taxon>Micrococcales</taxon>
        <taxon>Ornithinimicrobiaceae</taxon>
        <taxon>Ornithinimicrobium</taxon>
    </lineage>
</organism>
<accession>A0A285VPB8</accession>
<sequence>MTLDQRLARAVRHVADEVTEPQVDVTTIRARAHARAARRRGVGAAVTTVVLTLMVVAGVLLGDPRPGTPVGPAAAPPSPTADTQAPTAGPMDTSSWLTYTSERYDLTIGYPPDWTVDPATRDWSWTQDAGGLVPDGMEGFSSPEGDIFVTVFSVTLEPGQDTPEGLRAWVEDYCQEWTEPCAGLDERAIELCVGAQECHPGLLVAFSTDVQAFLAGRPDDGRLVVASVWRNDGNITVQQRYGSFTRLLEGFLSTMDVRRAPTDPTQ</sequence>
<evidence type="ECO:0000256" key="1">
    <source>
        <dbReference type="SAM" id="MobiDB-lite"/>
    </source>
</evidence>
<keyword evidence="2" id="KW-0472">Membrane</keyword>